<dbReference type="EMBL" id="VEPZ02001122">
    <property type="protein sequence ID" value="KAE8693172.1"/>
    <property type="molecule type" value="Genomic_DNA"/>
</dbReference>
<evidence type="ECO:0000313" key="3">
    <source>
        <dbReference type="Proteomes" id="UP000436088"/>
    </source>
</evidence>
<dbReference type="AlphaFoldDB" id="A0A6A2ZPW5"/>
<feature type="compositionally biased region" description="Polar residues" evidence="1">
    <location>
        <begin position="305"/>
        <end position="318"/>
    </location>
</feature>
<feature type="compositionally biased region" description="Polar residues" evidence="1">
    <location>
        <begin position="1"/>
        <end position="12"/>
    </location>
</feature>
<dbReference type="InterPro" id="IPR011989">
    <property type="entry name" value="ARM-like"/>
</dbReference>
<proteinExistence type="predicted"/>
<feature type="compositionally biased region" description="Polar residues" evidence="1">
    <location>
        <begin position="243"/>
        <end position="253"/>
    </location>
</feature>
<comment type="caution">
    <text evidence="2">The sequence shown here is derived from an EMBL/GenBank/DDBJ whole genome shotgun (WGS) entry which is preliminary data.</text>
</comment>
<reference evidence="2" key="1">
    <citation type="submission" date="2019-09" db="EMBL/GenBank/DDBJ databases">
        <title>Draft genome information of white flower Hibiscus syriacus.</title>
        <authorList>
            <person name="Kim Y.-M."/>
        </authorList>
    </citation>
    <scope>NUCLEOTIDE SEQUENCE [LARGE SCALE GENOMIC DNA]</scope>
    <source>
        <strain evidence="2">YM2019G1</strain>
    </source>
</reference>
<gene>
    <name evidence="2" type="ORF">F3Y22_tig00110816pilonHSYRG00036</name>
</gene>
<accession>A0A6A2ZPW5</accession>
<feature type="compositionally biased region" description="Basic and acidic residues" evidence="1">
    <location>
        <begin position="14"/>
        <end position="24"/>
    </location>
</feature>
<evidence type="ECO:0000313" key="2">
    <source>
        <dbReference type="EMBL" id="KAE8693172.1"/>
    </source>
</evidence>
<protein>
    <submittedName>
        <fullName evidence="2">Decapping 5-like, putative isoform 1</fullName>
    </submittedName>
</protein>
<name>A0A6A2ZPW5_HIBSY</name>
<organism evidence="2 3">
    <name type="scientific">Hibiscus syriacus</name>
    <name type="common">Rose of Sharon</name>
    <dbReference type="NCBI Taxonomy" id="106335"/>
    <lineage>
        <taxon>Eukaryota</taxon>
        <taxon>Viridiplantae</taxon>
        <taxon>Streptophyta</taxon>
        <taxon>Embryophyta</taxon>
        <taxon>Tracheophyta</taxon>
        <taxon>Spermatophyta</taxon>
        <taxon>Magnoliopsida</taxon>
        <taxon>eudicotyledons</taxon>
        <taxon>Gunneridae</taxon>
        <taxon>Pentapetalae</taxon>
        <taxon>rosids</taxon>
        <taxon>malvids</taxon>
        <taxon>Malvales</taxon>
        <taxon>Malvaceae</taxon>
        <taxon>Malvoideae</taxon>
        <taxon>Hibiscus</taxon>
    </lineage>
</organism>
<feature type="compositionally biased region" description="Basic and acidic residues" evidence="1">
    <location>
        <begin position="419"/>
        <end position="429"/>
    </location>
</feature>
<dbReference type="Proteomes" id="UP000436088">
    <property type="component" value="Unassembled WGS sequence"/>
</dbReference>
<feature type="region of interest" description="Disordered" evidence="1">
    <location>
        <begin position="1"/>
        <end position="28"/>
    </location>
</feature>
<keyword evidence="3" id="KW-1185">Reference proteome</keyword>
<dbReference type="Gene3D" id="1.25.10.10">
    <property type="entry name" value="Leucine-rich Repeat Variant"/>
    <property type="match status" value="1"/>
</dbReference>
<sequence length="446" mass="48021">MNQKHGSGQQGVVENKRRGWRRESATTCSHASEREGVAKYGGGTWGSRARIPVIGISRTADQRMADLLEPAVSIDERPKGEYETADRMLSASDITGKLCDVAEAYSSDETDKAYAVTALMKIYAFEIAAGRKIDMLPECQSLVEELLASHSTDLQQRAYELNQYHFESSRGLRFEACELPVPAVQSTIPQALLPSTEIVPVPEPMFPRETYQTPILSNPYAGPTELKLRLDGKMVNGAAQVERASTVNSTRETYASRKPQVEISHEKQKLAASLFGGSSKPEKGAATGHKVSKASSHAVEKSHVPKSSNEIASENTTPAQPPPDLLDMGQPTDTSTAPSLDPFKQLEGLLNTTQVASVANGATAASRTPDVMASYADTPISIHNKDDADLLSGLSNPSMTNMPGATAKPQLTRNSGKGPDPKDSLEKDALVRQMGCESIESEPKLV</sequence>
<feature type="region of interest" description="Disordered" evidence="1">
    <location>
        <begin position="388"/>
        <end position="429"/>
    </location>
</feature>
<feature type="compositionally biased region" description="Polar residues" evidence="1">
    <location>
        <begin position="393"/>
        <end position="415"/>
    </location>
</feature>
<feature type="compositionally biased region" description="Basic and acidic residues" evidence="1">
    <location>
        <begin position="259"/>
        <end position="269"/>
    </location>
</feature>
<feature type="region of interest" description="Disordered" evidence="1">
    <location>
        <begin position="242"/>
        <end position="342"/>
    </location>
</feature>
<evidence type="ECO:0000256" key="1">
    <source>
        <dbReference type="SAM" id="MobiDB-lite"/>
    </source>
</evidence>